<evidence type="ECO:0000313" key="4">
    <source>
        <dbReference type="Proteomes" id="UP000779574"/>
    </source>
</evidence>
<name>A0A9P8EUN9_AURME</name>
<evidence type="ECO:0000313" key="2">
    <source>
        <dbReference type="EMBL" id="KAG9991185.1"/>
    </source>
</evidence>
<dbReference type="Proteomes" id="UP000729357">
    <property type="component" value="Unassembled WGS sequence"/>
</dbReference>
<protein>
    <submittedName>
        <fullName evidence="1">Uncharacterized protein</fullName>
    </submittedName>
</protein>
<keyword evidence="3" id="KW-1185">Reference proteome</keyword>
<evidence type="ECO:0000313" key="3">
    <source>
        <dbReference type="Proteomes" id="UP000729357"/>
    </source>
</evidence>
<dbReference type="EMBL" id="JAHFXF010000048">
    <property type="protein sequence ID" value="KAG9698721.1"/>
    <property type="molecule type" value="Genomic_DNA"/>
</dbReference>
<gene>
    <name evidence="1" type="ORF">KCU76_g2046</name>
    <name evidence="2" type="ORF">KCU98_g480</name>
</gene>
<dbReference type="Proteomes" id="UP000779574">
    <property type="component" value="Unassembled WGS sequence"/>
</dbReference>
<reference evidence="1" key="2">
    <citation type="submission" date="2021-08" db="EMBL/GenBank/DDBJ databases">
        <authorList>
            <person name="Gostincar C."/>
            <person name="Sun X."/>
            <person name="Song Z."/>
            <person name="Gunde-Cimerman N."/>
        </authorList>
    </citation>
    <scope>NUCLEOTIDE SEQUENCE</scope>
    <source>
        <strain evidence="2">EXF-9298</strain>
        <strain evidence="1">EXF-9911</strain>
    </source>
</reference>
<comment type="caution">
    <text evidence="1">The sequence shown here is derived from an EMBL/GenBank/DDBJ whole genome shotgun (WGS) entry which is preliminary data.</text>
</comment>
<dbReference type="EMBL" id="JAHFXS010000004">
    <property type="protein sequence ID" value="KAG9991185.1"/>
    <property type="molecule type" value="Genomic_DNA"/>
</dbReference>
<proteinExistence type="predicted"/>
<dbReference type="AlphaFoldDB" id="A0A9P8EUN9"/>
<evidence type="ECO:0000313" key="1">
    <source>
        <dbReference type="EMBL" id="KAG9698721.1"/>
    </source>
</evidence>
<sequence length="112" mass="12281">MNALQALIEEILQQDPEVLGTHMLGKGSTKPAMLAVARELLKNLHEKLGDATETRFALQAEFDEHAAKANCDVCPTAAYARKHLFPTMYATLQVDDQAASPVSSMEDQHDSE</sequence>
<reference evidence="1" key="1">
    <citation type="journal article" date="2021" name="J Fungi (Basel)">
        <title>Virulence traits and population genomics of the black yeast Aureobasidium melanogenum.</title>
        <authorList>
            <person name="Cernosa A."/>
            <person name="Sun X."/>
            <person name="Gostincar C."/>
            <person name="Fang C."/>
            <person name="Gunde-Cimerman N."/>
            <person name="Song Z."/>
        </authorList>
    </citation>
    <scope>NUCLEOTIDE SEQUENCE</scope>
    <source>
        <strain evidence="2">EXF-9298</strain>
        <strain evidence="1">EXF-9911</strain>
    </source>
</reference>
<feature type="non-terminal residue" evidence="1">
    <location>
        <position position="112"/>
    </location>
</feature>
<organism evidence="1 4">
    <name type="scientific">Aureobasidium melanogenum</name>
    <name type="common">Aureobasidium pullulans var. melanogenum</name>
    <dbReference type="NCBI Taxonomy" id="46634"/>
    <lineage>
        <taxon>Eukaryota</taxon>
        <taxon>Fungi</taxon>
        <taxon>Dikarya</taxon>
        <taxon>Ascomycota</taxon>
        <taxon>Pezizomycotina</taxon>
        <taxon>Dothideomycetes</taxon>
        <taxon>Dothideomycetidae</taxon>
        <taxon>Dothideales</taxon>
        <taxon>Saccotheciaceae</taxon>
        <taxon>Aureobasidium</taxon>
    </lineage>
</organism>
<accession>A0A9P8EUN9</accession>